<evidence type="ECO:0000313" key="1">
    <source>
        <dbReference type="EMBL" id="AHY83165.1"/>
    </source>
</evidence>
<organism evidence="1 2">
    <name type="scientific">Escherichia phage e4/1c</name>
    <dbReference type="NCBI Taxonomy" id="1495286"/>
    <lineage>
        <taxon>Viruses</taxon>
        <taxon>Duplodnaviria</taxon>
        <taxon>Heunggongvirae</taxon>
        <taxon>Uroviricota</taxon>
        <taxon>Caudoviricetes</taxon>
        <taxon>Drexlerviridae</taxon>
        <taxon>Rogunavirinae</taxon>
        <taxon>Rogunavirus</taxon>
        <taxon>Rogunavirus E41c</taxon>
    </lineage>
</organism>
<dbReference type="KEGG" id="vg:19525651"/>
<dbReference type="EMBL" id="KJ668713">
    <property type="protein sequence ID" value="AHY83165.1"/>
    <property type="molecule type" value="Genomic_DNA"/>
</dbReference>
<name>A0A023ZVF4_9CAUD</name>
<dbReference type="Proteomes" id="UP000024438">
    <property type="component" value="Segment"/>
</dbReference>
<sequence>MLPMNHALLQQQIKAGINLLSDGDGVFEATTQPTISIVNGYEVRTPGTSYTVRGVVREFKARDIDGDIIKFGDRRGIFTADSVVSEGDRIYIDQEAYTVIDPRPVKPTGTVIAYRPVLRRAATYGQ</sequence>
<gene>
    <name evidence="1" type="primary">e41c_0015</name>
</gene>
<dbReference type="RefSeq" id="YP_009036014.1">
    <property type="nucleotide sequence ID" value="NC_024210.1"/>
</dbReference>
<accession>A0A023ZVF4</accession>
<proteinExistence type="predicted"/>
<keyword evidence="2" id="KW-1185">Reference proteome</keyword>
<evidence type="ECO:0000313" key="2">
    <source>
        <dbReference type="Proteomes" id="UP000024438"/>
    </source>
</evidence>
<dbReference type="OrthoDB" id="14789at10239"/>
<reference evidence="1 2" key="1">
    <citation type="submission" date="2014-04" db="EMBL/GenBank/DDBJ databases">
        <title>Complete genome sequence of e4/1c, an Escherichia coli O157:H7-specific phage with proven potential as a biocontrol agent.</title>
        <authorList>
            <person name="McAuliffe O."/>
            <person name="Coffey B."/>
            <person name="Casey A."/>
            <person name="O'Sullivan O."/>
            <person name="Coffey A."/>
            <person name="Ross P."/>
        </authorList>
    </citation>
    <scope>NUCLEOTIDE SEQUENCE [LARGE SCALE GENOMIC DNA]</scope>
</reference>
<protein>
    <submittedName>
        <fullName evidence="1">Uncharacterized protein</fullName>
    </submittedName>
</protein>